<comment type="similarity">
    <text evidence="2 6">Belongs to the FKBP-type PPIase family.</text>
</comment>
<evidence type="ECO:0000256" key="3">
    <source>
        <dbReference type="ARBA" id="ARBA00023110"/>
    </source>
</evidence>
<evidence type="ECO:0000313" key="10">
    <source>
        <dbReference type="Proteomes" id="UP001149140"/>
    </source>
</evidence>
<dbReference type="FunFam" id="3.10.50.40:FF:000006">
    <property type="entry name" value="Peptidyl-prolyl cis-trans isomerase"/>
    <property type="match status" value="1"/>
</dbReference>
<keyword evidence="3 5" id="KW-0697">Rotamase</keyword>
<sequence length="233" mass="25058">MLTSWLLTGALAFSAPAPIPAAQAFKLPTALRCVAHRSLTLSLRPVKGATWTGATVKVGARPFKAVDRVAAKRPVRLHRLPRGRLDLEIKAKTSDGRKAEVERRYQTCVDTRPVIAAPTGTPPTTLQQRDLVTGSVRRARNGDTVTVQYSLVTWSDGKAVDSSWDRGQPFTFPLGAGQVIPGFDQGIKGMKVGGRRQLVIPPDLAYGDEGAGDEIKPGETALFVIDLVAIDPK</sequence>
<dbReference type="AlphaFoldDB" id="A0A9X3S0E6"/>
<organism evidence="9 10">
    <name type="scientific">Solirubrobacter ginsenosidimutans</name>
    <dbReference type="NCBI Taxonomy" id="490573"/>
    <lineage>
        <taxon>Bacteria</taxon>
        <taxon>Bacillati</taxon>
        <taxon>Actinomycetota</taxon>
        <taxon>Thermoleophilia</taxon>
        <taxon>Solirubrobacterales</taxon>
        <taxon>Solirubrobacteraceae</taxon>
        <taxon>Solirubrobacter</taxon>
    </lineage>
</organism>
<dbReference type="InterPro" id="IPR046357">
    <property type="entry name" value="PPIase_dom_sf"/>
</dbReference>
<comment type="catalytic activity">
    <reaction evidence="1 5 6">
        <text>[protein]-peptidylproline (omega=180) = [protein]-peptidylproline (omega=0)</text>
        <dbReference type="Rhea" id="RHEA:16237"/>
        <dbReference type="Rhea" id="RHEA-COMP:10747"/>
        <dbReference type="Rhea" id="RHEA-COMP:10748"/>
        <dbReference type="ChEBI" id="CHEBI:83833"/>
        <dbReference type="ChEBI" id="CHEBI:83834"/>
        <dbReference type="EC" id="5.2.1.8"/>
    </reaction>
</comment>
<dbReference type="Gene3D" id="3.10.50.40">
    <property type="match status" value="1"/>
</dbReference>
<feature type="chain" id="PRO_5040938305" description="Peptidyl-prolyl cis-trans isomerase" evidence="7">
    <location>
        <begin position="22"/>
        <end position="233"/>
    </location>
</feature>
<evidence type="ECO:0000256" key="6">
    <source>
        <dbReference type="RuleBase" id="RU003915"/>
    </source>
</evidence>
<feature type="signal peptide" evidence="7">
    <location>
        <begin position="1"/>
        <end position="21"/>
    </location>
</feature>
<evidence type="ECO:0000256" key="1">
    <source>
        <dbReference type="ARBA" id="ARBA00000971"/>
    </source>
</evidence>
<dbReference type="GO" id="GO:0003755">
    <property type="term" value="F:peptidyl-prolyl cis-trans isomerase activity"/>
    <property type="evidence" value="ECO:0007669"/>
    <property type="project" value="UniProtKB-UniRule"/>
</dbReference>
<evidence type="ECO:0000313" key="9">
    <source>
        <dbReference type="EMBL" id="MDA0161234.1"/>
    </source>
</evidence>
<dbReference type="InterPro" id="IPR001179">
    <property type="entry name" value="PPIase_FKBP_dom"/>
</dbReference>
<keyword evidence="4 5" id="KW-0413">Isomerase</keyword>
<proteinExistence type="inferred from homology"/>
<evidence type="ECO:0000256" key="2">
    <source>
        <dbReference type="ARBA" id="ARBA00006577"/>
    </source>
</evidence>
<evidence type="ECO:0000259" key="8">
    <source>
        <dbReference type="PROSITE" id="PS50059"/>
    </source>
</evidence>
<keyword evidence="10" id="KW-1185">Reference proteome</keyword>
<reference evidence="9" key="1">
    <citation type="submission" date="2022-10" db="EMBL/GenBank/DDBJ databases">
        <title>The WGS of Solirubrobacter ginsenosidimutans DSM 21036.</title>
        <authorList>
            <person name="Jiang Z."/>
        </authorList>
    </citation>
    <scope>NUCLEOTIDE SEQUENCE</scope>
    <source>
        <strain evidence="9">DSM 21036</strain>
    </source>
</reference>
<dbReference type="SUPFAM" id="SSF54534">
    <property type="entry name" value="FKBP-like"/>
    <property type="match status" value="1"/>
</dbReference>
<evidence type="ECO:0000256" key="4">
    <source>
        <dbReference type="ARBA" id="ARBA00023235"/>
    </source>
</evidence>
<evidence type="ECO:0000256" key="7">
    <source>
        <dbReference type="SAM" id="SignalP"/>
    </source>
</evidence>
<accession>A0A9X3S0E6</accession>
<comment type="caution">
    <text evidence="9">The sequence shown here is derived from an EMBL/GenBank/DDBJ whole genome shotgun (WGS) entry which is preliminary data.</text>
</comment>
<dbReference type="PANTHER" id="PTHR43811">
    <property type="entry name" value="FKBP-TYPE PEPTIDYL-PROLYL CIS-TRANS ISOMERASE FKPA"/>
    <property type="match status" value="1"/>
</dbReference>
<evidence type="ECO:0000256" key="5">
    <source>
        <dbReference type="PROSITE-ProRule" id="PRU00277"/>
    </source>
</evidence>
<dbReference type="PROSITE" id="PS50059">
    <property type="entry name" value="FKBP_PPIASE"/>
    <property type="match status" value="1"/>
</dbReference>
<name>A0A9X3S0E6_9ACTN</name>
<dbReference type="Proteomes" id="UP001149140">
    <property type="component" value="Unassembled WGS sequence"/>
</dbReference>
<feature type="domain" description="PPIase FKBP-type" evidence="8">
    <location>
        <begin position="142"/>
        <end position="231"/>
    </location>
</feature>
<dbReference type="Pfam" id="PF00254">
    <property type="entry name" value="FKBP_C"/>
    <property type="match status" value="1"/>
</dbReference>
<dbReference type="EC" id="5.2.1.8" evidence="6"/>
<gene>
    <name evidence="9" type="ORF">OM076_13225</name>
</gene>
<dbReference type="PANTHER" id="PTHR43811:SF19">
    <property type="entry name" value="39 KDA FK506-BINDING NUCLEAR PROTEIN"/>
    <property type="match status" value="1"/>
</dbReference>
<keyword evidence="7" id="KW-0732">Signal</keyword>
<protein>
    <recommendedName>
        <fullName evidence="6">Peptidyl-prolyl cis-trans isomerase</fullName>
        <ecNumber evidence="6">5.2.1.8</ecNumber>
    </recommendedName>
</protein>
<dbReference type="EMBL" id="JAPDOD010000009">
    <property type="protein sequence ID" value="MDA0161234.1"/>
    <property type="molecule type" value="Genomic_DNA"/>
</dbReference>